<reference evidence="2 3" key="1">
    <citation type="submission" date="2016-10" db="EMBL/GenBank/DDBJ databases">
        <authorList>
            <person name="de Groot N.N."/>
        </authorList>
    </citation>
    <scope>NUCLEOTIDE SEQUENCE [LARGE SCALE GENOMIC DNA]</scope>
    <source>
        <strain evidence="2 3">DSM 8423</strain>
    </source>
</reference>
<dbReference type="GO" id="GO:0008168">
    <property type="term" value="F:methyltransferase activity"/>
    <property type="evidence" value="ECO:0007669"/>
    <property type="project" value="UniProtKB-KW"/>
</dbReference>
<evidence type="ECO:0000313" key="2">
    <source>
        <dbReference type="EMBL" id="SEM54933.1"/>
    </source>
</evidence>
<dbReference type="PANTHER" id="PTHR34203">
    <property type="entry name" value="METHYLTRANSFERASE, FKBM FAMILY PROTEIN"/>
    <property type="match status" value="1"/>
</dbReference>
<dbReference type="AlphaFoldDB" id="A0A1H7Z9M7"/>
<feature type="domain" description="Methyltransferase FkbM" evidence="1">
    <location>
        <begin position="114"/>
        <end position="276"/>
    </location>
</feature>
<proteinExistence type="predicted"/>
<dbReference type="SUPFAM" id="SSF53335">
    <property type="entry name" value="S-adenosyl-L-methionine-dependent methyltransferases"/>
    <property type="match status" value="1"/>
</dbReference>
<dbReference type="InterPro" id="IPR029063">
    <property type="entry name" value="SAM-dependent_MTases_sf"/>
</dbReference>
<evidence type="ECO:0000313" key="3">
    <source>
        <dbReference type="Proteomes" id="UP000198744"/>
    </source>
</evidence>
<keyword evidence="2" id="KW-0489">Methyltransferase</keyword>
<dbReference type="PANTHER" id="PTHR34203:SF13">
    <property type="entry name" value="EXPRESSED PROTEIN"/>
    <property type="match status" value="1"/>
</dbReference>
<dbReference type="InterPro" id="IPR006342">
    <property type="entry name" value="FkbM_mtfrase"/>
</dbReference>
<dbReference type="InterPro" id="IPR052514">
    <property type="entry name" value="SAM-dependent_MTase"/>
</dbReference>
<dbReference type="Proteomes" id="UP000198744">
    <property type="component" value="Unassembled WGS sequence"/>
</dbReference>
<protein>
    <submittedName>
        <fullName evidence="2">Methyltransferase, FkbM family</fullName>
    </submittedName>
</protein>
<keyword evidence="2" id="KW-0808">Transferase</keyword>
<dbReference type="STRING" id="43775.SAMN04489760_12130"/>
<keyword evidence="3" id="KW-1185">Reference proteome</keyword>
<accession>A0A1H7Z9M7</accession>
<dbReference type="EMBL" id="FOBS01000021">
    <property type="protein sequence ID" value="SEM54933.1"/>
    <property type="molecule type" value="Genomic_DNA"/>
</dbReference>
<dbReference type="GO" id="GO:0032259">
    <property type="term" value="P:methylation"/>
    <property type="evidence" value="ECO:0007669"/>
    <property type="project" value="UniProtKB-KW"/>
</dbReference>
<dbReference type="Gene3D" id="3.40.50.150">
    <property type="entry name" value="Vaccinia Virus protein VP39"/>
    <property type="match status" value="1"/>
</dbReference>
<gene>
    <name evidence="2" type="ORF">SAMN04489760_12130</name>
</gene>
<dbReference type="NCBIfam" id="TIGR01444">
    <property type="entry name" value="fkbM_fam"/>
    <property type="match status" value="1"/>
</dbReference>
<dbReference type="Pfam" id="PF05050">
    <property type="entry name" value="Methyltransf_21"/>
    <property type="match status" value="1"/>
</dbReference>
<name>A0A1H7Z9M7_9BACT</name>
<organism evidence="2 3">
    <name type="scientific">Syntrophus gentianae</name>
    <dbReference type="NCBI Taxonomy" id="43775"/>
    <lineage>
        <taxon>Bacteria</taxon>
        <taxon>Pseudomonadati</taxon>
        <taxon>Thermodesulfobacteriota</taxon>
        <taxon>Syntrophia</taxon>
        <taxon>Syntrophales</taxon>
        <taxon>Syntrophaceae</taxon>
        <taxon>Syntrophus</taxon>
    </lineage>
</organism>
<sequence>MLLQQERTRLSERKMLKTDISRELYGKYYFTLFEFARDLKNSNVSEISIKDGSVVIRTRKEGVLLNCPEGDTTSALGQLILAGTENIEQEMMTVLLREILKGKEGNSSKAVFFDIGANIGWYSLYFDKLFNDLQIFAFEPVPATYEQFLKNMVLNQSGSIKVNNFGFADLNATVDFYVSPSLLAASSLADTYQTPDKVKVKGEIRRLDDYCQENGIQPDFIKCDVEGAELLVFKGAKKTLSEARPLVMTELLRKWSKCFNYHPNDVIGLFKEKNYSCFLIANGRLQPCESVTDATVETNFFFLHNEKHKQFLEIDLLKTAGVTDIPPQK</sequence>
<evidence type="ECO:0000259" key="1">
    <source>
        <dbReference type="Pfam" id="PF05050"/>
    </source>
</evidence>